<protein>
    <submittedName>
        <fullName evidence="1">Uncharacterized protein</fullName>
    </submittedName>
</protein>
<sequence>MEKEEKFNPSWWVIIREGKKYIGCSNNCEHLEEKNGKMKCCYFEKEIEGEEDNYQTCEECFMAYSQTEFASPNMTTYDKRNHFKE</sequence>
<dbReference type="KEGG" id="bhp:BHAMNSH16_08960"/>
<accession>A0AAC9XLC1</accession>
<evidence type="ECO:0000313" key="1">
    <source>
        <dbReference type="EMBL" id="ASJ21764.1"/>
    </source>
</evidence>
<keyword evidence="2" id="KW-1185">Reference proteome</keyword>
<gene>
    <name evidence="1" type="ORF">BHAMNSH16_08960</name>
</gene>
<organism evidence="1 2">
    <name type="scientific">Brachyspira hampsonii</name>
    <dbReference type="NCBI Taxonomy" id="1287055"/>
    <lineage>
        <taxon>Bacteria</taxon>
        <taxon>Pseudomonadati</taxon>
        <taxon>Spirochaetota</taxon>
        <taxon>Spirochaetia</taxon>
        <taxon>Brachyspirales</taxon>
        <taxon>Brachyspiraceae</taxon>
        <taxon>Brachyspira</taxon>
    </lineage>
</organism>
<dbReference type="Proteomes" id="UP000264880">
    <property type="component" value="Chromosome"/>
</dbReference>
<proteinExistence type="predicted"/>
<dbReference type="RefSeq" id="WP_069731615.1">
    <property type="nucleotide sequence ID" value="NZ_CP019914.1"/>
</dbReference>
<dbReference type="EMBL" id="CP019914">
    <property type="protein sequence ID" value="ASJ21764.1"/>
    <property type="molecule type" value="Genomic_DNA"/>
</dbReference>
<name>A0AAC9XLC1_9SPIR</name>
<reference evidence="1 2" key="1">
    <citation type="submission" date="2017-02" db="EMBL/GenBank/DDBJ databases">
        <title>Complete genome sequence of Brachyspira hampsonii genomovar I strain NSH-16 (ATCC BAA-2463).</title>
        <authorList>
            <person name="Mirajkar N.S."/>
            <person name="Gebhart C.J."/>
        </authorList>
    </citation>
    <scope>NUCLEOTIDE SEQUENCE [LARGE SCALE GENOMIC DNA]</scope>
    <source>
        <strain evidence="1 2">NSH-16</strain>
    </source>
</reference>
<evidence type="ECO:0000313" key="2">
    <source>
        <dbReference type="Proteomes" id="UP000264880"/>
    </source>
</evidence>
<dbReference type="AlphaFoldDB" id="A0AAC9XLC1"/>